<sequence>MPDDFELFHQRRTRRPLKDVSNRSRNSNFSKKTGNRSLTRLIESQSPKDYRNGQDTKNKHTSALSSNKKHRICNDDKENQQNQQDQQNPRNQQNQQSHKVAKRYLGATPSFVPRPRPPQFSVADYNPTSAASNRAVRTFVDRLRLAQMAKRDLTMEGPSLPVARVSRLGAFLTAVSFATPDCGPTVLMDSGETVSPGDRLLFGRAKNYSLGGRTVPVYAMWKVAR</sequence>
<evidence type="ECO:0000313" key="2">
    <source>
        <dbReference type="Proteomes" id="UP000326582"/>
    </source>
</evidence>
<protein>
    <submittedName>
        <fullName evidence="1">Uncharacterized protein</fullName>
    </submittedName>
</protein>
<evidence type="ECO:0000313" key="1">
    <source>
        <dbReference type="EMBL" id="QFZ30026.1"/>
    </source>
</evidence>
<organism evidence="1 2">
    <name type="scientific">Clavispora lusitaniae</name>
    <name type="common">Candida lusitaniae</name>
    <dbReference type="NCBI Taxonomy" id="36911"/>
    <lineage>
        <taxon>Eukaryota</taxon>
        <taxon>Fungi</taxon>
        <taxon>Dikarya</taxon>
        <taxon>Ascomycota</taxon>
        <taxon>Saccharomycotina</taxon>
        <taxon>Pichiomycetes</taxon>
        <taxon>Metschnikowiaceae</taxon>
        <taxon>Clavispora</taxon>
    </lineage>
</organism>
<dbReference type="Proteomes" id="UP000326582">
    <property type="component" value="Chromosome 7"/>
</dbReference>
<dbReference type="EMBL" id="CP038490">
    <property type="protein sequence ID" value="QFZ30026.1"/>
    <property type="molecule type" value="Genomic_DNA"/>
</dbReference>
<proteinExistence type="predicted"/>
<name>A0ACD0WRK2_CLALS</name>
<reference evidence="2" key="1">
    <citation type="journal article" date="2019" name="MBio">
        <title>Comparative genomics for the elucidation of multidrug resistance (MDR) in Candida lusitaniae.</title>
        <authorList>
            <person name="Kannan A."/>
            <person name="Asner S.A."/>
            <person name="Trachsel E."/>
            <person name="Kelly S."/>
            <person name="Parker J."/>
            <person name="Sanglard D."/>
        </authorList>
    </citation>
    <scope>NUCLEOTIDE SEQUENCE [LARGE SCALE GENOMIC DNA]</scope>
    <source>
        <strain evidence="2">P1</strain>
    </source>
</reference>
<gene>
    <name evidence="1" type="ORF">EJF14_70090</name>
</gene>
<accession>A0ACD0WRK2</accession>
<keyword evidence="2" id="KW-1185">Reference proteome</keyword>